<feature type="chain" id="PRO_5016934436" description="DUF4105 domain-containing protein" evidence="1">
    <location>
        <begin position="20"/>
        <end position="181"/>
    </location>
</feature>
<dbReference type="Pfam" id="PF20174">
    <property type="entry name" value="DUF6540"/>
    <property type="match status" value="1"/>
</dbReference>
<comment type="caution">
    <text evidence="2">The sequence shown here is derived from an EMBL/GenBank/DDBJ whole genome shotgun (WGS) entry which is preliminary data.</text>
</comment>
<name>A0A369K5F3_HYPMA</name>
<dbReference type="AlphaFoldDB" id="A0A369K5F3"/>
<evidence type="ECO:0000313" key="3">
    <source>
        <dbReference type="Proteomes" id="UP000076154"/>
    </source>
</evidence>
<dbReference type="OrthoDB" id="2999773at2759"/>
<keyword evidence="1" id="KW-0732">Signal</keyword>
<proteinExistence type="predicted"/>
<evidence type="ECO:0000256" key="1">
    <source>
        <dbReference type="SAM" id="SignalP"/>
    </source>
</evidence>
<dbReference type="InParanoid" id="A0A369K5F3"/>
<feature type="signal peptide" evidence="1">
    <location>
        <begin position="1"/>
        <end position="19"/>
    </location>
</feature>
<keyword evidence="3" id="KW-1185">Reference proteome</keyword>
<dbReference type="Proteomes" id="UP000076154">
    <property type="component" value="Unassembled WGS sequence"/>
</dbReference>
<gene>
    <name evidence="2" type="ORF">Hypma_002240</name>
</gene>
<sequence>MRALLFLLVTISAFVVVLAQPWPPQPPRRHTFPSLTTTSSPPAKMKSVYIAQEETGDDGLYHWKLLIGTSVDDSVFFDVVWGTKDQGMYIRPPRGTTKPFVKTKSRSFIAARKIGTLLKKDDARVRDIIYETYRPQYISKDHITGLNCQTWAVDIIQRLVKEKYLPQDAISKVKLVPKQEM</sequence>
<accession>A0A369K5F3</accession>
<reference evidence="2" key="1">
    <citation type="submission" date="2018-04" db="EMBL/GenBank/DDBJ databases">
        <title>Whole genome sequencing of Hypsizygus marmoreus.</title>
        <authorList>
            <person name="Choi I.-G."/>
            <person name="Min B."/>
            <person name="Kim J.-G."/>
            <person name="Kim S."/>
            <person name="Oh Y.-L."/>
            <person name="Kong W.-S."/>
            <person name="Park H."/>
            <person name="Jeong J."/>
            <person name="Song E.-S."/>
        </authorList>
    </citation>
    <scope>NUCLEOTIDE SEQUENCE [LARGE SCALE GENOMIC DNA]</scope>
    <source>
        <strain evidence="2">51987-8</strain>
    </source>
</reference>
<protein>
    <recommendedName>
        <fullName evidence="4">DUF4105 domain-containing protein</fullName>
    </recommendedName>
</protein>
<evidence type="ECO:0008006" key="4">
    <source>
        <dbReference type="Google" id="ProtNLM"/>
    </source>
</evidence>
<dbReference type="InterPro" id="IPR046670">
    <property type="entry name" value="DUF6540"/>
</dbReference>
<evidence type="ECO:0000313" key="2">
    <source>
        <dbReference type="EMBL" id="RDB28007.1"/>
    </source>
</evidence>
<organism evidence="2 3">
    <name type="scientific">Hypsizygus marmoreus</name>
    <name type="common">White beech mushroom</name>
    <name type="synonym">Agaricus marmoreus</name>
    <dbReference type="NCBI Taxonomy" id="39966"/>
    <lineage>
        <taxon>Eukaryota</taxon>
        <taxon>Fungi</taxon>
        <taxon>Dikarya</taxon>
        <taxon>Basidiomycota</taxon>
        <taxon>Agaricomycotina</taxon>
        <taxon>Agaricomycetes</taxon>
        <taxon>Agaricomycetidae</taxon>
        <taxon>Agaricales</taxon>
        <taxon>Tricholomatineae</taxon>
        <taxon>Lyophyllaceae</taxon>
        <taxon>Hypsizygus</taxon>
    </lineage>
</organism>
<dbReference type="EMBL" id="LUEZ02000013">
    <property type="protein sequence ID" value="RDB28007.1"/>
    <property type="molecule type" value="Genomic_DNA"/>
</dbReference>